<evidence type="ECO:0000313" key="10">
    <source>
        <dbReference type="WBParaSite" id="MBELARI_LOCUS14183"/>
    </source>
</evidence>
<dbReference type="Gene3D" id="2.170.150.10">
    <property type="entry name" value="Metal Binding Protein, Guanine Nucleotide Exchange Factor, Chain A"/>
    <property type="match status" value="1"/>
</dbReference>
<evidence type="ECO:0000256" key="2">
    <source>
        <dbReference type="ARBA" id="ARBA00004496"/>
    </source>
</evidence>
<keyword evidence="9" id="KW-1185">Reference proteome</keyword>
<evidence type="ECO:0000256" key="1">
    <source>
        <dbReference type="ARBA" id="ARBA00002114"/>
    </source>
</evidence>
<evidence type="ECO:0000256" key="6">
    <source>
        <dbReference type="PROSITE-ProRule" id="PRU01133"/>
    </source>
</evidence>
<reference evidence="10" key="1">
    <citation type="submission" date="2024-02" db="UniProtKB">
        <authorList>
            <consortium name="WormBaseParasite"/>
        </authorList>
    </citation>
    <scope>IDENTIFICATION</scope>
</reference>
<feature type="compositionally biased region" description="Acidic residues" evidence="7">
    <location>
        <begin position="52"/>
        <end position="62"/>
    </location>
</feature>
<evidence type="ECO:0000256" key="5">
    <source>
        <dbReference type="ARBA" id="ARBA00022837"/>
    </source>
</evidence>
<protein>
    <recommendedName>
        <fullName evidence="3">Translationally-controlled tumor protein homolog</fullName>
    </recommendedName>
</protein>
<dbReference type="InterPro" id="IPR018105">
    <property type="entry name" value="Translational_control_tumour_p"/>
</dbReference>
<organism evidence="9 10">
    <name type="scientific">Mesorhabditis belari</name>
    <dbReference type="NCBI Taxonomy" id="2138241"/>
    <lineage>
        <taxon>Eukaryota</taxon>
        <taxon>Metazoa</taxon>
        <taxon>Ecdysozoa</taxon>
        <taxon>Nematoda</taxon>
        <taxon>Chromadorea</taxon>
        <taxon>Rhabditida</taxon>
        <taxon>Rhabditina</taxon>
        <taxon>Rhabditomorpha</taxon>
        <taxon>Rhabditoidea</taxon>
        <taxon>Rhabditidae</taxon>
        <taxon>Mesorhabditinae</taxon>
        <taxon>Mesorhabditis</taxon>
    </lineage>
</organism>
<feature type="region of interest" description="Disordered" evidence="7">
    <location>
        <begin position="44"/>
        <end position="63"/>
    </location>
</feature>
<dbReference type="InterPro" id="IPR011057">
    <property type="entry name" value="Mss4-like_sf"/>
</dbReference>
<dbReference type="PANTHER" id="PTHR11991:SF0">
    <property type="entry name" value="TRANSLATIONALLY-CONTROLLED TUMOR PROTEIN"/>
    <property type="match status" value="1"/>
</dbReference>
<dbReference type="InterPro" id="IPR018103">
    <property type="entry name" value="Translation_control_tumour_CS"/>
</dbReference>
<comment type="similarity">
    <text evidence="6">Belongs to the TCTP family.</text>
</comment>
<dbReference type="Pfam" id="PF00838">
    <property type="entry name" value="TCTP"/>
    <property type="match status" value="1"/>
</dbReference>
<keyword evidence="5" id="KW-0106">Calcium</keyword>
<proteinExistence type="inferred from homology"/>
<keyword evidence="4" id="KW-0963">Cytoplasm</keyword>
<feature type="domain" description="TCTP" evidence="8">
    <location>
        <begin position="1"/>
        <end position="183"/>
    </location>
</feature>
<dbReference type="SUPFAM" id="SSF51316">
    <property type="entry name" value="Mss4-like"/>
    <property type="match status" value="1"/>
</dbReference>
<dbReference type="WBParaSite" id="MBELARI_LOCUS14183">
    <property type="protein sequence ID" value="MBELARI_LOCUS14183"/>
    <property type="gene ID" value="MBELARI_LOCUS14183"/>
</dbReference>
<dbReference type="AlphaFoldDB" id="A0AAF3J3N3"/>
<dbReference type="PRINTS" id="PR01653">
    <property type="entry name" value="TCTPROTEIN"/>
</dbReference>
<sequence length="183" mass="20823">MLIYKDVFTGDELASDSFPMKLVDDLIFEFKGKHVIRREGEIVLAGSNPSENPEEEATDGVDDSSVQRGIDFVLNHNLQEMNCYEDTSIFKSYVKTFMKKVIEHMEKEGKSADQVNDFKKKIQAWVVSLLAKDRFKNLAFYIGERQAEGNGEGQVAIVEYRDVNGEEVPTLMLVKEGLEQEKC</sequence>
<accession>A0AAF3J3N3</accession>
<dbReference type="GO" id="GO:0005509">
    <property type="term" value="F:calcium ion binding"/>
    <property type="evidence" value="ECO:0007669"/>
    <property type="project" value="TreeGrafter"/>
</dbReference>
<evidence type="ECO:0000256" key="4">
    <source>
        <dbReference type="ARBA" id="ARBA00022490"/>
    </source>
</evidence>
<evidence type="ECO:0000256" key="7">
    <source>
        <dbReference type="SAM" id="MobiDB-lite"/>
    </source>
</evidence>
<evidence type="ECO:0000256" key="3">
    <source>
        <dbReference type="ARBA" id="ARBA00014759"/>
    </source>
</evidence>
<dbReference type="PROSITE" id="PS51797">
    <property type="entry name" value="TCTP_3"/>
    <property type="match status" value="1"/>
</dbReference>
<dbReference type="GO" id="GO:0005737">
    <property type="term" value="C:cytoplasm"/>
    <property type="evidence" value="ECO:0007669"/>
    <property type="project" value="UniProtKB-SubCell"/>
</dbReference>
<evidence type="ECO:0000259" key="8">
    <source>
        <dbReference type="PROSITE" id="PS51797"/>
    </source>
</evidence>
<dbReference type="FunFam" id="2.170.150.10:FF:000010">
    <property type="entry name" value="Translationally-controlled tumor protein homolog"/>
    <property type="match status" value="1"/>
</dbReference>
<name>A0AAF3J3N3_9BILA</name>
<dbReference type="Proteomes" id="UP000887575">
    <property type="component" value="Unassembled WGS sequence"/>
</dbReference>
<comment type="subcellular location">
    <subcellularLocation>
        <location evidence="2">Cytoplasm</location>
    </subcellularLocation>
</comment>
<dbReference type="InterPro" id="IPR034737">
    <property type="entry name" value="TCTP"/>
</dbReference>
<dbReference type="PANTHER" id="PTHR11991">
    <property type="entry name" value="TRANSLATIONALLY CONTROLLED TUMOR PROTEIN-RELATED"/>
    <property type="match status" value="1"/>
</dbReference>
<dbReference type="PROSITE" id="PS01003">
    <property type="entry name" value="TCTP_2"/>
    <property type="match status" value="1"/>
</dbReference>
<evidence type="ECO:0000313" key="9">
    <source>
        <dbReference type="Proteomes" id="UP000887575"/>
    </source>
</evidence>
<comment type="function">
    <text evidence="1">Involved in calcium binding and microtubule stabilization.</text>
</comment>
<dbReference type="InterPro" id="IPR011323">
    <property type="entry name" value="Mss4/transl-control_tumour"/>
</dbReference>